<keyword evidence="3" id="KW-1185">Reference proteome</keyword>
<sequence length="136" mass="15700">MQGWSTARADDGGDCREERRGHLRRRWHGGTELQRMAMEDLAVCIDEKEKGGGVVERRKERRELGQFSNNPSMFSIRFRYGGVFTKFPGRKYIKGKMKYIDDIDSDLFSVHDMDEMMELLDCVEPGDGPSEEALVF</sequence>
<organism evidence="2 3">
    <name type="scientific">Lactuca saligna</name>
    <name type="common">Willowleaf lettuce</name>
    <dbReference type="NCBI Taxonomy" id="75948"/>
    <lineage>
        <taxon>Eukaryota</taxon>
        <taxon>Viridiplantae</taxon>
        <taxon>Streptophyta</taxon>
        <taxon>Embryophyta</taxon>
        <taxon>Tracheophyta</taxon>
        <taxon>Spermatophyta</taxon>
        <taxon>Magnoliopsida</taxon>
        <taxon>eudicotyledons</taxon>
        <taxon>Gunneridae</taxon>
        <taxon>Pentapetalae</taxon>
        <taxon>asterids</taxon>
        <taxon>campanulids</taxon>
        <taxon>Asterales</taxon>
        <taxon>Asteraceae</taxon>
        <taxon>Cichorioideae</taxon>
        <taxon>Cichorieae</taxon>
        <taxon>Lactucinae</taxon>
        <taxon>Lactuca</taxon>
    </lineage>
</organism>
<dbReference type="Proteomes" id="UP001177003">
    <property type="component" value="Chromosome 9"/>
</dbReference>
<protein>
    <recommendedName>
        <fullName evidence="1">PB1-like domain-containing protein</fullName>
    </recommendedName>
</protein>
<evidence type="ECO:0000259" key="1">
    <source>
        <dbReference type="Pfam" id="PF26130"/>
    </source>
</evidence>
<dbReference type="InterPro" id="IPR058594">
    <property type="entry name" value="PB1-like_dom_pln"/>
</dbReference>
<name>A0AA35ZX47_LACSI</name>
<proteinExistence type="predicted"/>
<accession>A0AA35ZX47</accession>
<evidence type="ECO:0000313" key="3">
    <source>
        <dbReference type="Proteomes" id="UP001177003"/>
    </source>
</evidence>
<evidence type="ECO:0000313" key="2">
    <source>
        <dbReference type="EMBL" id="CAI9300545.1"/>
    </source>
</evidence>
<feature type="domain" description="PB1-like" evidence="1">
    <location>
        <begin position="73"/>
        <end position="118"/>
    </location>
</feature>
<reference evidence="2" key="1">
    <citation type="submission" date="2023-04" db="EMBL/GenBank/DDBJ databases">
        <authorList>
            <person name="Vijverberg K."/>
            <person name="Xiong W."/>
            <person name="Schranz E."/>
        </authorList>
    </citation>
    <scope>NUCLEOTIDE SEQUENCE</scope>
</reference>
<dbReference type="AlphaFoldDB" id="A0AA35ZX47"/>
<dbReference type="Pfam" id="PF26130">
    <property type="entry name" value="PB1-like"/>
    <property type="match status" value="1"/>
</dbReference>
<dbReference type="EMBL" id="OX465085">
    <property type="protein sequence ID" value="CAI9300545.1"/>
    <property type="molecule type" value="Genomic_DNA"/>
</dbReference>
<gene>
    <name evidence="2" type="ORF">LSALG_LOCUS39171</name>
</gene>